<dbReference type="RefSeq" id="WP_166772158.1">
    <property type="nucleotide sequence ID" value="NZ_BJLP01000046.1"/>
</dbReference>
<feature type="transmembrane region" description="Helical" evidence="1">
    <location>
        <begin position="197"/>
        <end position="219"/>
    </location>
</feature>
<name>A0A4Y3KC68_CELUD</name>
<feature type="transmembrane region" description="Helical" evidence="1">
    <location>
        <begin position="96"/>
        <end position="114"/>
    </location>
</feature>
<accession>A0A4Y3KC68</accession>
<dbReference type="Pfam" id="PF14897">
    <property type="entry name" value="EpsG"/>
    <property type="match status" value="1"/>
</dbReference>
<dbReference type="AlphaFoldDB" id="A0A4Y3KC68"/>
<dbReference type="InterPro" id="IPR049458">
    <property type="entry name" value="EpsG-like"/>
</dbReference>
<keyword evidence="1" id="KW-0472">Membrane</keyword>
<organism evidence="2 3">
    <name type="scientific">Cellulomonas uda</name>
    <dbReference type="NCBI Taxonomy" id="1714"/>
    <lineage>
        <taxon>Bacteria</taxon>
        <taxon>Bacillati</taxon>
        <taxon>Actinomycetota</taxon>
        <taxon>Actinomycetes</taxon>
        <taxon>Micrococcales</taxon>
        <taxon>Cellulomonadaceae</taxon>
        <taxon>Cellulomonas</taxon>
    </lineage>
</organism>
<feature type="transmembrane region" description="Helical" evidence="1">
    <location>
        <begin position="126"/>
        <end position="155"/>
    </location>
</feature>
<gene>
    <name evidence="2" type="ORF">CUD01_25030</name>
</gene>
<keyword evidence="1" id="KW-0812">Transmembrane</keyword>
<evidence type="ECO:0000313" key="2">
    <source>
        <dbReference type="EMBL" id="GEA82059.1"/>
    </source>
</evidence>
<feature type="transmembrane region" description="Helical" evidence="1">
    <location>
        <begin position="272"/>
        <end position="293"/>
    </location>
</feature>
<dbReference type="EMBL" id="BJLP01000046">
    <property type="protein sequence ID" value="GEA82059.1"/>
    <property type="molecule type" value="Genomic_DNA"/>
</dbReference>
<protein>
    <recommendedName>
        <fullName evidence="4">EpsG family protein</fullName>
    </recommendedName>
</protein>
<feature type="transmembrane region" description="Helical" evidence="1">
    <location>
        <begin position="239"/>
        <end position="260"/>
    </location>
</feature>
<keyword evidence="3" id="KW-1185">Reference proteome</keyword>
<dbReference type="Proteomes" id="UP000315842">
    <property type="component" value="Unassembled WGS sequence"/>
</dbReference>
<proteinExistence type="predicted"/>
<evidence type="ECO:0000313" key="3">
    <source>
        <dbReference type="Proteomes" id="UP000315842"/>
    </source>
</evidence>
<feature type="transmembrane region" description="Helical" evidence="1">
    <location>
        <begin position="161"/>
        <end position="185"/>
    </location>
</feature>
<keyword evidence="1" id="KW-1133">Transmembrane helix</keyword>
<feature type="transmembrane region" description="Helical" evidence="1">
    <location>
        <begin position="326"/>
        <end position="345"/>
    </location>
</feature>
<comment type="caution">
    <text evidence="2">The sequence shown here is derived from an EMBL/GenBank/DDBJ whole genome shotgun (WGS) entry which is preliminary data.</text>
</comment>
<sequence length="362" mass="39516">MTVYLALLAAMLFLAAVIRPNSSRGGRIGYTIAVGGLLVVIAAVRSVSVGADTLQYVRYYPVIGSIPWANRSELRYESGYFLLNKVLFAVSDDPRLLIVVTSAFTLSVMSWFIYRMSRDVVVSFLLLVLLQVFAQTVTAMRQSIALAIVLLFVPLLLKRKYVWFVLGVLLATQFHATAIVLLVLIPLVRIRFGARTVLLNVAGAGVLFLVAGPLLRLTASNADQYSDYLAAFETSGGKTGVALMAGFYGAVLVAMTVCALQDGPLRAGATSAATFLLHASWLVLPMLALAFASNTYLRLVNYFVPFMIVGVPVAASFVSDRKTRQMVLGGLIAASTVFFLVLSLWRPEWYAVVPYESMWSER</sequence>
<reference evidence="2 3" key="1">
    <citation type="submission" date="2019-06" db="EMBL/GenBank/DDBJ databases">
        <title>Whole genome shotgun sequence of Cellulomonas uda NBRC 3747.</title>
        <authorList>
            <person name="Hosoyama A."/>
            <person name="Uohara A."/>
            <person name="Ohji S."/>
            <person name="Ichikawa N."/>
        </authorList>
    </citation>
    <scope>NUCLEOTIDE SEQUENCE [LARGE SCALE GENOMIC DNA]</scope>
    <source>
        <strain evidence="2 3">NBRC 3747</strain>
    </source>
</reference>
<evidence type="ECO:0008006" key="4">
    <source>
        <dbReference type="Google" id="ProtNLM"/>
    </source>
</evidence>
<evidence type="ECO:0000256" key="1">
    <source>
        <dbReference type="SAM" id="Phobius"/>
    </source>
</evidence>
<feature type="transmembrane region" description="Helical" evidence="1">
    <location>
        <begin position="299"/>
        <end position="319"/>
    </location>
</feature>